<dbReference type="EMBL" id="MU866360">
    <property type="protein sequence ID" value="KAK4173205.1"/>
    <property type="molecule type" value="Genomic_DNA"/>
</dbReference>
<gene>
    <name evidence="2" type="ORF">QBC36DRAFT_195202</name>
</gene>
<dbReference type="AlphaFoldDB" id="A0AAN6W0V6"/>
<comment type="caution">
    <text evidence="2">The sequence shown here is derived from an EMBL/GenBank/DDBJ whole genome shotgun (WGS) entry which is preliminary data.</text>
</comment>
<keyword evidence="1" id="KW-0472">Membrane</keyword>
<reference evidence="2" key="1">
    <citation type="journal article" date="2023" name="Mol. Phylogenet. Evol.">
        <title>Genome-scale phylogeny and comparative genomics of the fungal order Sordariales.</title>
        <authorList>
            <person name="Hensen N."/>
            <person name="Bonometti L."/>
            <person name="Westerberg I."/>
            <person name="Brannstrom I.O."/>
            <person name="Guillou S."/>
            <person name="Cros-Aarteil S."/>
            <person name="Calhoun S."/>
            <person name="Haridas S."/>
            <person name="Kuo A."/>
            <person name="Mondo S."/>
            <person name="Pangilinan J."/>
            <person name="Riley R."/>
            <person name="LaButti K."/>
            <person name="Andreopoulos B."/>
            <person name="Lipzen A."/>
            <person name="Chen C."/>
            <person name="Yan M."/>
            <person name="Daum C."/>
            <person name="Ng V."/>
            <person name="Clum A."/>
            <person name="Steindorff A."/>
            <person name="Ohm R.A."/>
            <person name="Martin F."/>
            <person name="Silar P."/>
            <person name="Natvig D.O."/>
            <person name="Lalanne C."/>
            <person name="Gautier V."/>
            <person name="Ament-Velasquez S.L."/>
            <person name="Kruys A."/>
            <person name="Hutchinson M.I."/>
            <person name="Powell A.J."/>
            <person name="Barry K."/>
            <person name="Miller A.N."/>
            <person name="Grigoriev I.V."/>
            <person name="Debuchy R."/>
            <person name="Gladieux P."/>
            <person name="Hiltunen Thoren M."/>
            <person name="Johannesson H."/>
        </authorList>
    </citation>
    <scope>NUCLEOTIDE SEQUENCE</scope>
    <source>
        <strain evidence="2">CBS 892.96</strain>
    </source>
</reference>
<feature type="transmembrane region" description="Helical" evidence="1">
    <location>
        <begin position="33"/>
        <end position="51"/>
    </location>
</feature>
<keyword evidence="1" id="KW-1133">Transmembrane helix</keyword>
<dbReference type="Proteomes" id="UP001302321">
    <property type="component" value="Unassembled WGS sequence"/>
</dbReference>
<reference evidence="2" key="2">
    <citation type="submission" date="2023-05" db="EMBL/GenBank/DDBJ databases">
        <authorList>
            <consortium name="Lawrence Berkeley National Laboratory"/>
            <person name="Steindorff A."/>
            <person name="Hensen N."/>
            <person name="Bonometti L."/>
            <person name="Westerberg I."/>
            <person name="Brannstrom I.O."/>
            <person name="Guillou S."/>
            <person name="Cros-Aarteil S."/>
            <person name="Calhoun S."/>
            <person name="Haridas S."/>
            <person name="Kuo A."/>
            <person name="Mondo S."/>
            <person name="Pangilinan J."/>
            <person name="Riley R."/>
            <person name="Labutti K."/>
            <person name="Andreopoulos B."/>
            <person name="Lipzen A."/>
            <person name="Chen C."/>
            <person name="Yanf M."/>
            <person name="Daum C."/>
            <person name="Ng V."/>
            <person name="Clum A."/>
            <person name="Ohm R."/>
            <person name="Martin F."/>
            <person name="Silar P."/>
            <person name="Natvig D."/>
            <person name="Lalanne C."/>
            <person name="Gautier V."/>
            <person name="Ament-Velasquez S.L."/>
            <person name="Kruys A."/>
            <person name="Hutchinson M.I."/>
            <person name="Powell A.J."/>
            <person name="Barry K."/>
            <person name="Miller A.N."/>
            <person name="Grigoriev I.V."/>
            <person name="Debuchy R."/>
            <person name="Gladieux P."/>
            <person name="Thoren M.H."/>
            <person name="Johannesson H."/>
        </authorList>
    </citation>
    <scope>NUCLEOTIDE SEQUENCE</scope>
    <source>
        <strain evidence="2">CBS 892.96</strain>
    </source>
</reference>
<feature type="transmembrane region" description="Helical" evidence="1">
    <location>
        <begin position="120"/>
        <end position="141"/>
    </location>
</feature>
<sequence>MGRCAADAGCTLFQYAKVVVGRHQGSVSKATRLLTTTAGLIIACVALWSAIGAMMDGRKAVRIAEWTAKKDYREFCETIENREDGCDRVTRTPLGPPPISWTRLQVRALQQAMSQRMETFPGSTIILLGFPLALISLWVALRTKIKRVLRRRLPYWPSEDHQRTGLLAGEARELLRLTPLSTAAGASSGVDFRQSSMESASHRAVFGSGLDNSFDFKPALTTSLPSLQMDSGISSAFKRAPSGRLGRRKRETMHHYSPVLPLVPWPVPSSVDPSTSIPILSCRVCKSTLDLALDEPLAYYWKHADHHLASWCWPCTGKALGRLCCDHADCLCKPPHGMSQHIREFLEINEMDQEKLNDGREDRAASPLIWYKGNFDDFIETILYRVYFVQTDPGINEQNVPWMNATGGILCHWRRDEIKLAPHYDRRFLLMDMDEEDWSSTNSSFAPCWKEILRMRFQKSGQHRLKDPF</sequence>
<keyword evidence="3" id="KW-1185">Reference proteome</keyword>
<organism evidence="2 3">
    <name type="scientific">Triangularia setosa</name>
    <dbReference type="NCBI Taxonomy" id="2587417"/>
    <lineage>
        <taxon>Eukaryota</taxon>
        <taxon>Fungi</taxon>
        <taxon>Dikarya</taxon>
        <taxon>Ascomycota</taxon>
        <taxon>Pezizomycotina</taxon>
        <taxon>Sordariomycetes</taxon>
        <taxon>Sordariomycetidae</taxon>
        <taxon>Sordariales</taxon>
        <taxon>Podosporaceae</taxon>
        <taxon>Triangularia</taxon>
    </lineage>
</organism>
<protein>
    <submittedName>
        <fullName evidence="2">Uncharacterized protein</fullName>
    </submittedName>
</protein>
<evidence type="ECO:0000256" key="1">
    <source>
        <dbReference type="SAM" id="Phobius"/>
    </source>
</evidence>
<evidence type="ECO:0000313" key="2">
    <source>
        <dbReference type="EMBL" id="KAK4173205.1"/>
    </source>
</evidence>
<accession>A0AAN6W0V6</accession>
<name>A0AAN6W0V6_9PEZI</name>
<evidence type="ECO:0000313" key="3">
    <source>
        <dbReference type="Proteomes" id="UP001302321"/>
    </source>
</evidence>
<keyword evidence="1" id="KW-0812">Transmembrane</keyword>
<proteinExistence type="predicted"/>